<accession>A0A4V6BJH8</accession>
<dbReference type="AlphaFoldDB" id="A0A4V6BJH8"/>
<dbReference type="Proteomes" id="UP000304900">
    <property type="component" value="Unassembled WGS sequence"/>
</dbReference>
<organism evidence="1 2">
    <name type="scientific">Dyadobacter frigoris</name>
    <dbReference type="NCBI Taxonomy" id="2576211"/>
    <lineage>
        <taxon>Bacteria</taxon>
        <taxon>Pseudomonadati</taxon>
        <taxon>Bacteroidota</taxon>
        <taxon>Cytophagia</taxon>
        <taxon>Cytophagales</taxon>
        <taxon>Spirosomataceae</taxon>
        <taxon>Dyadobacter</taxon>
    </lineage>
</organism>
<keyword evidence="2" id="KW-1185">Reference proteome</keyword>
<dbReference type="OrthoDB" id="6395228at2"/>
<protein>
    <submittedName>
        <fullName evidence="1">DUF4932 domain-containing protein</fullName>
    </submittedName>
</protein>
<dbReference type="Pfam" id="PF16286">
    <property type="entry name" value="DUF4932"/>
    <property type="match status" value="1"/>
</dbReference>
<proteinExistence type="predicted"/>
<comment type="caution">
    <text evidence="1">The sequence shown here is derived from an EMBL/GenBank/DDBJ whole genome shotgun (WGS) entry which is preliminary data.</text>
</comment>
<sequence length="428" mass="49308">MNIEKEKGNFNGVNDIPKTFSYDLGTEHDMSILSLISEQDSIALLLKYGEKAVFQIIREAKGDTATCIFTSHKTIKAATFSHDYKTANTGKTIIEAPEVYELINIIFSLTDYGKTGAINKGTTYYQEVKKHFTPYASLSAVRTVDSLLKNPDNYYSPLKMDSYAFQFKGDKIEKFGVYDRVSWGSLNELEPYLSLLESFAKKSGFREFYKKHKSYYEDLENDFRKNIDVADMKVWLERQFPRTKYSAIKVIFSPLVGWNQSANSFSDNGFSEAQAHVDFPFITERQKTQNPAMTRGQRSKIVFTEINHSYLNPEAEEYVKEIAKAFSDLSVWITKGKPASTYNNTLPCFEEYMNYGLVTLYYSDIFDKTISEKLRVDLEENMVSFRGFQRFKEFDQEVLRLYKTRKSGQTVADLYPEIIDWAGNAGLK</sequence>
<dbReference type="InterPro" id="IPR032560">
    <property type="entry name" value="DUF4932"/>
</dbReference>
<evidence type="ECO:0000313" key="1">
    <source>
        <dbReference type="EMBL" id="TKT88963.1"/>
    </source>
</evidence>
<name>A0A4V6BJH8_9BACT</name>
<gene>
    <name evidence="1" type="ORF">FDK13_24815</name>
</gene>
<dbReference type="EMBL" id="SZVO01000013">
    <property type="protein sequence ID" value="TKT88963.1"/>
    <property type="molecule type" value="Genomic_DNA"/>
</dbReference>
<evidence type="ECO:0000313" key="2">
    <source>
        <dbReference type="Proteomes" id="UP000304900"/>
    </source>
</evidence>
<reference evidence="1 2" key="1">
    <citation type="submission" date="2019-05" db="EMBL/GenBank/DDBJ databases">
        <title>Dyadobacter AR-3-8 sp. nov., isolated from arctic soil.</title>
        <authorList>
            <person name="Chaudhary D.K."/>
        </authorList>
    </citation>
    <scope>NUCLEOTIDE SEQUENCE [LARGE SCALE GENOMIC DNA]</scope>
    <source>
        <strain evidence="1 2">AR-3-8</strain>
    </source>
</reference>